<reference evidence="1" key="1">
    <citation type="submission" date="2017-02" db="UniProtKB">
        <authorList>
            <consortium name="WormBaseParasite"/>
        </authorList>
    </citation>
    <scope>IDENTIFICATION</scope>
</reference>
<dbReference type="WBParaSite" id="TASK_0000341101-mRNA-1">
    <property type="protein sequence ID" value="TASK_0000341101-mRNA-1"/>
    <property type="gene ID" value="TASK_0000341101"/>
</dbReference>
<evidence type="ECO:0000313" key="1">
    <source>
        <dbReference type="WBParaSite" id="TASK_0000341101-mRNA-1"/>
    </source>
</evidence>
<name>A0A0R3W126_TAEAS</name>
<organism evidence="1">
    <name type="scientific">Taenia asiatica</name>
    <name type="common">Asian tapeworm</name>
    <dbReference type="NCBI Taxonomy" id="60517"/>
    <lineage>
        <taxon>Eukaryota</taxon>
        <taxon>Metazoa</taxon>
        <taxon>Spiralia</taxon>
        <taxon>Lophotrochozoa</taxon>
        <taxon>Platyhelminthes</taxon>
        <taxon>Cestoda</taxon>
        <taxon>Eucestoda</taxon>
        <taxon>Cyclophyllidea</taxon>
        <taxon>Taeniidae</taxon>
        <taxon>Taenia</taxon>
    </lineage>
</organism>
<dbReference type="AlphaFoldDB" id="A0A0R3W126"/>
<sequence length="106" mass="12242">MCSSVSSDTPRRCRICTQSSWLTRLINLSHIRCRMKSKYMEGEFIQITNINQKNHSNEKIISRKLSINSTVSGVYFSDEIGNREEKNTTSPHPYSLCFSDISFPIF</sequence>
<protein>
    <submittedName>
        <fullName evidence="1">Uncharacterized protein</fullName>
    </submittedName>
</protein>
<accession>A0A0R3W126</accession>
<proteinExistence type="predicted"/>